<evidence type="ECO:0000313" key="5">
    <source>
        <dbReference type="Proteomes" id="UP000287388"/>
    </source>
</evidence>
<sequence>MRTLTMDECEYIHGGSGGEPATRVDDIVVTAQRKVDGGNQNVFFGSYTTGAFYGEVGVGGRDVYVGGGVGVGRGLGVSMEQQEDVSTGVNVTPTSAGFRTGIGESYQFLRDGARDMLNDFVRDRGLDQIPSLQNIQR</sequence>
<dbReference type="Proteomes" id="UP000596117">
    <property type="component" value="Chromosome"/>
</dbReference>
<evidence type="ECO:0000313" key="6">
    <source>
        <dbReference type="Proteomes" id="UP000596117"/>
    </source>
</evidence>
<dbReference type="KEGG" id="bdm:EQG53_13195"/>
<evidence type="ECO:0000313" key="1">
    <source>
        <dbReference type="EMBL" id="QAT15225.1"/>
    </source>
</evidence>
<dbReference type="GeneID" id="56576791"/>
<dbReference type="EMBL" id="UAQM01000030">
    <property type="protein sequence ID" value="SPU46199.1"/>
    <property type="molecule type" value="Genomic_DNA"/>
</dbReference>
<dbReference type="EMBL" id="CP035093">
    <property type="protein sequence ID" value="QAT15225.1"/>
    <property type="molecule type" value="Genomic_DNA"/>
</dbReference>
<keyword evidence="6" id="KW-1185">Reference proteome</keyword>
<gene>
    <name evidence="1" type="ORF">EQG53_13195</name>
    <name evidence="2" type="ORF">I6H83_09270</name>
    <name evidence="3" type="ORF">NCTC11165_02527</name>
</gene>
<dbReference type="Proteomes" id="UP000250358">
    <property type="component" value="Unassembled WGS sequence"/>
</dbReference>
<proteinExistence type="predicted"/>
<reference evidence="3 4" key="1">
    <citation type="submission" date="2018-06" db="EMBL/GenBank/DDBJ databases">
        <authorList>
            <consortium name="Pathogen Informatics"/>
            <person name="Doyle S."/>
        </authorList>
    </citation>
    <scope>NUCLEOTIDE SEQUENCE [LARGE SCALE GENOMIC DNA]</scope>
    <source>
        <strain evidence="3 4">NCTC11165</strain>
    </source>
</reference>
<evidence type="ECO:0000313" key="4">
    <source>
        <dbReference type="Proteomes" id="UP000250358"/>
    </source>
</evidence>
<dbReference type="Proteomes" id="UP000287388">
    <property type="component" value="Chromosome"/>
</dbReference>
<dbReference type="EMBL" id="CP066026">
    <property type="protein sequence ID" value="QQB87392.1"/>
    <property type="molecule type" value="Genomic_DNA"/>
</dbReference>
<accession>A0A2X1BB06</accession>
<organism evidence="1 5">
    <name type="scientific">Brevundimonas diminuta</name>
    <name type="common">Pseudomonas diminuta</name>
    <dbReference type="NCBI Taxonomy" id="293"/>
    <lineage>
        <taxon>Bacteria</taxon>
        <taxon>Pseudomonadati</taxon>
        <taxon>Pseudomonadota</taxon>
        <taxon>Alphaproteobacteria</taxon>
        <taxon>Caulobacterales</taxon>
        <taxon>Caulobacteraceae</taxon>
        <taxon>Brevundimonas</taxon>
    </lineage>
</organism>
<reference evidence="2 6" key="3">
    <citation type="submission" date="2020-12" db="EMBL/GenBank/DDBJ databases">
        <title>FDA dAtabase for Regulatory Grade micrObial Sequences (FDA-ARGOS): Supporting development and validation of Infectious Disease Dx tests.</title>
        <authorList>
            <person name="Kerrigan L."/>
            <person name="Long C."/>
            <person name="Tallon L."/>
            <person name="Sadzewicz L."/>
            <person name="Zhao X."/>
            <person name="Boylan J."/>
            <person name="Ott S."/>
            <person name="Bowen H."/>
            <person name="Vavikolanu K."/>
            <person name="Mehta A."/>
            <person name="Aluvathingal J."/>
            <person name="Nadendla S."/>
            <person name="Yan Y."/>
            <person name="Sichtig H."/>
        </authorList>
    </citation>
    <scope>NUCLEOTIDE SEQUENCE [LARGE SCALE GENOMIC DNA]</scope>
    <source>
        <strain evidence="2 6">FDAARGOS_1026</strain>
    </source>
</reference>
<evidence type="ECO:0000313" key="3">
    <source>
        <dbReference type="EMBL" id="SPU46199.1"/>
    </source>
</evidence>
<protein>
    <submittedName>
        <fullName evidence="1">Uncharacterized protein</fullName>
    </submittedName>
</protein>
<dbReference type="RefSeq" id="WP_128116156.1">
    <property type="nucleotide sequence ID" value="NZ_BJNC01000009.1"/>
</dbReference>
<name>A0A2X1BB06_BREDI</name>
<dbReference type="AlphaFoldDB" id="A0A2X1BB06"/>
<evidence type="ECO:0000313" key="2">
    <source>
        <dbReference type="EMBL" id="QQB87392.1"/>
    </source>
</evidence>
<reference evidence="1 5" key="2">
    <citation type="submission" date="2019-01" db="EMBL/GenBank/DDBJ databases">
        <title>Brevundimonas diminuta Genome sequencing and assembly.</title>
        <authorList>
            <person name="Chen H."/>
        </authorList>
    </citation>
    <scope>NUCLEOTIDE SEQUENCE [LARGE SCALE GENOMIC DNA]</scope>
    <source>
        <strain evidence="1">ATCC</strain>
        <strain evidence="5">ATCC(B) 19146</strain>
    </source>
</reference>